<dbReference type="Gene3D" id="3.40.50.720">
    <property type="entry name" value="NAD(P)-binding Rossmann-like Domain"/>
    <property type="match status" value="1"/>
</dbReference>
<dbReference type="GO" id="GO:0016491">
    <property type="term" value="F:oxidoreductase activity"/>
    <property type="evidence" value="ECO:0007669"/>
    <property type="project" value="InterPro"/>
</dbReference>
<evidence type="ECO:0000259" key="2">
    <source>
        <dbReference type="SMART" id="SM00829"/>
    </source>
</evidence>
<dbReference type="InterPro" id="IPR050700">
    <property type="entry name" value="YIM1/Zinc_Alcohol_DH_Fams"/>
</dbReference>
<keyword evidence="1" id="KW-0812">Transmembrane</keyword>
<keyword evidence="1" id="KW-0472">Membrane</keyword>
<keyword evidence="4" id="KW-1185">Reference proteome</keyword>
<accession>A0A942TCC2</accession>
<dbReference type="Pfam" id="PF13602">
    <property type="entry name" value="ADH_zinc_N_2"/>
    <property type="match status" value="1"/>
</dbReference>
<organism evidence="3 4">
    <name type="scientific">Lederbergia citri</name>
    <dbReference type="NCBI Taxonomy" id="2833580"/>
    <lineage>
        <taxon>Bacteria</taxon>
        <taxon>Bacillati</taxon>
        <taxon>Bacillota</taxon>
        <taxon>Bacilli</taxon>
        <taxon>Bacillales</taxon>
        <taxon>Bacillaceae</taxon>
        <taxon>Lederbergia</taxon>
    </lineage>
</organism>
<dbReference type="Gene3D" id="3.90.180.10">
    <property type="entry name" value="Medium-chain alcohol dehydrogenases, catalytic domain"/>
    <property type="match status" value="1"/>
</dbReference>
<dbReference type="SUPFAM" id="SSF51735">
    <property type="entry name" value="NAD(P)-binding Rossmann-fold domains"/>
    <property type="match status" value="1"/>
</dbReference>
<evidence type="ECO:0000313" key="3">
    <source>
        <dbReference type="EMBL" id="MBS4195180.1"/>
    </source>
</evidence>
<dbReference type="Pfam" id="PF08240">
    <property type="entry name" value="ADH_N"/>
    <property type="match status" value="1"/>
</dbReference>
<comment type="caution">
    <text evidence="3">The sequence shown here is derived from an EMBL/GenBank/DDBJ whole genome shotgun (WGS) entry which is preliminary data.</text>
</comment>
<name>A0A942TCC2_9BACI</name>
<feature type="domain" description="Enoyl reductase (ER)" evidence="2">
    <location>
        <begin position="10"/>
        <end position="319"/>
    </location>
</feature>
<protein>
    <submittedName>
        <fullName evidence="3">NAD(P)-dependent alcohol dehydrogenase</fullName>
    </submittedName>
</protein>
<gene>
    <name evidence="3" type="ORF">KHA97_08935</name>
</gene>
<dbReference type="InterPro" id="IPR013154">
    <property type="entry name" value="ADH-like_N"/>
</dbReference>
<dbReference type="RefSeq" id="WP_213124417.1">
    <property type="nucleotide sequence ID" value="NZ_JAGYPG010000002.1"/>
</dbReference>
<evidence type="ECO:0000313" key="4">
    <source>
        <dbReference type="Proteomes" id="UP000681414"/>
    </source>
</evidence>
<dbReference type="InterPro" id="IPR036291">
    <property type="entry name" value="NAD(P)-bd_dom_sf"/>
</dbReference>
<proteinExistence type="predicted"/>
<dbReference type="CDD" id="cd08267">
    <property type="entry name" value="MDR1"/>
    <property type="match status" value="1"/>
</dbReference>
<dbReference type="InterPro" id="IPR020843">
    <property type="entry name" value="ER"/>
</dbReference>
<dbReference type="SMART" id="SM00829">
    <property type="entry name" value="PKS_ER"/>
    <property type="match status" value="1"/>
</dbReference>
<dbReference type="Proteomes" id="UP000681414">
    <property type="component" value="Unassembled WGS sequence"/>
</dbReference>
<dbReference type="AlphaFoldDB" id="A0A942TCC2"/>
<keyword evidence="1" id="KW-1133">Transmembrane helix</keyword>
<sequence length="326" mass="35873">MKAMVYNKYGTTNVLNLKEIEIPTLKENEVLVKIHAVSVNSWDWDLLRGKPFLARLGGMLKPKYKILGADIAGKVEAIGREVSHISVGDEVFGDVSWCGWGGFAEYVSVNAEALTLKPASMTFEEAAAIPQAGVLALQGLRDKGQIHEAKKVLINGAGGGVGTFALQIAKLYGAEVTCVDSRKKLDTLIAIGADHVIDYTEEDFTQRGKFYDLILDVVGTRSIFDYKRVLNPKGKYVMIGGSMSLILQLLLLGPMIYKTESKKMSILVHKPNKNDQNFLKELFITGKLVPVIDRRYSLSQVPEAIRYLGEGHAKGKVVVCLENNQT</sequence>
<dbReference type="EMBL" id="JAGYPG010000002">
    <property type="protein sequence ID" value="MBS4195180.1"/>
    <property type="molecule type" value="Genomic_DNA"/>
</dbReference>
<dbReference type="PANTHER" id="PTHR11695:SF648">
    <property type="entry name" value="ZINC-BINDING OXIDOREDUCTASE"/>
    <property type="match status" value="1"/>
</dbReference>
<dbReference type="InterPro" id="IPR011032">
    <property type="entry name" value="GroES-like_sf"/>
</dbReference>
<evidence type="ECO:0000256" key="1">
    <source>
        <dbReference type="SAM" id="Phobius"/>
    </source>
</evidence>
<feature type="transmembrane region" description="Helical" evidence="1">
    <location>
        <begin position="236"/>
        <end position="257"/>
    </location>
</feature>
<dbReference type="PANTHER" id="PTHR11695">
    <property type="entry name" value="ALCOHOL DEHYDROGENASE RELATED"/>
    <property type="match status" value="1"/>
</dbReference>
<reference evidence="3 4" key="1">
    <citation type="submission" date="2021-05" db="EMBL/GenBank/DDBJ databases">
        <title>Novel Bacillus species.</title>
        <authorList>
            <person name="Liu G."/>
        </authorList>
    </citation>
    <scope>NUCLEOTIDE SEQUENCE [LARGE SCALE GENOMIC DNA]</scope>
    <source>
        <strain evidence="4">FJAT-49780</strain>
    </source>
</reference>
<dbReference type="SUPFAM" id="SSF50129">
    <property type="entry name" value="GroES-like"/>
    <property type="match status" value="1"/>
</dbReference>